<protein>
    <recommendedName>
        <fullName evidence="2">Mur ligase C-terminal domain-containing protein</fullName>
    </recommendedName>
</protein>
<evidence type="ECO:0000313" key="1">
    <source>
        <dbReference type="EMBL" id="HGS06081.1"/>
    </source>
</evidence>
<accession>A0A7V4G9Z6</accession>
<comment type="caution">
    <text evidence="1">The sequence shown here is derived from an EMBL/GenBank/DDBJ whole genome shotgun (WGS) entry which is preliminary data.</text>
</comment>
<dbReference type="AlphaFoldDB" id="A0A7V4G9Z6"/>
<organism evidence="1">
    <name type="scientific">Desulfobacca acetoxidans</name>
    <dbReference type="NCBI Taxonomy" id="60893"/>
    <lineage>
        <taxon>Bacteria</taxon>
        <taxon>Pseudomonadati</taxon>
        <taxon>Thermodesulfobacteriota</taxon>
        <taxon>Desulfobaccia</taxon>
        <taxon>Desulfobaccales</taxon>
        <taxon>Desulfobaccaceae</taxon>
        <taxon>Desulfobacca</taxon>
    </lineage>
</organism>
<evidence type="ECO:0008006" key="2">
    <source>
        <dbReference type="Google" id="ProtNLM"/>
    </source>
</evidence>
<gene>
    <name evidence="1" type="ORF">ENT08_10195</name>
</gene>
<proteinExistence type="predicted"/>
<dbReference type="SUPFAM" id="SSF53244">
    <property type="entry name" value="MurD-like peptide ligases, peptide-binding domain"/>
    <property type="match status" value="1"/>
</dbReference>
<dbReference type="InterPro" id="IPR036615">
    <property type="entry name" value="Mur_ligase_C_dom_sf"/>
</dbReference>
<dbReference type="Gene3D" id="3.90.190.20">
    <property type="entry name" value="Mur ligase, C-terminal domain"/>
    <property type="match status" value="1"/>
</dbReference>
<dbReference type="EMBL" id="DSXI01000606">
    <property type="protein sequence ID" value="HGS06081.1"/>
    <property type="molecule type" value="Genomic_DNA"/>
</dbReference>
<dbReference type="GO" id="GO:0016881">
    <property type="term" value="F:acid-amino acid ligase activity"/>
    <property type="evidence" value="ECO:0007669"/>
    <property type="project" value="InterPro"/>
</dbReference>
<name>A0A7V4G9Z6_9BACT</name>
<sequence length="85" mass="8956">MCSSDLALLVMYGNYRHEVAEGALEAGMASTRLVPVATHRDAARTLRGFLQPGDWLLVKGSRSMHMEAVIELLSAGGQGTGAASP</sequence>
<reference evidence="1" key="1">
    <citation type="journal article" date="2020" name="mSystems">
        <title>Genome- and Community-Level Interaction Insights into Carbon Utilization and Element Cycling Functions of Hydrothermarchaeota in Hydrothermal Sediment.</title>
        <authorList>
            <person name="Zhou Z."/>
            <person name="Liu Y."/>
            <person name="Xu W."/>
            <person name="Pan J."/>
            <person name="Luo Z.H."/>
            <person name="Li M."/>
        </authorList>
    </citation>
    <scope>NUCLEOTIDE SEQUENCE [LARGE SCALE GENOMIC DNA]</scope>
    <source>
        <strain evidence="1">SpSt-548</strain>
    </source>
</reference>